<organism evidence="9 10">
    <name type="scientific">Velamenicoccus archaeovorus</name>
    <dbReference type="NCBI Taxonomy" id="1930593"/>
    <lineage>
        <taxon>Bacteria</taxon>
        <taxon>Pseudomonadati</taxon>
        <taxon>Candidatus Omnitrophota</taxon>
        <taxon>Candidatus Velamenicoccus</taxon>
    </lineage>
</organism>
<evidence type="ECO:0000313" key="10">
    <source>
        <dbReference type="Proteomes" id="UP000287243"/>
    </source>
</evidence>
<evidence type="ECO:0000256" key="1">
    <source>
        <dbReference type="ARBA" id="ARBA00004141"/>
    </source>
</evidence>
<dbReference type="AlphaFoldDB" id="A0A410P6B5"/>
<dbReference type="EMBL" id="CP019384">
    <property type="protein sequence ID" value="QAT17703.1"/>
    <property type="molecule type" value="Genomic_DNA"/>
</dbReference>
<feature type="transmembrane region" description="Helical" evidence="8">
    <location>
        <begin position="395"/>
        <end position="418"/>
    </location>
</feature>
<evidence type="ECO:0000256" key="2">
    <source>
        <dbReference type="ARBA" id="ARBA00009904"/>
    </source>
</evidence>
<keyword evidence="3" id="KW-0813">Transport</keyword>
<feature type="transmembrane region" description="Helical" evidence="8">
    <location>
        <begin position="352"/>
        <end position="375"/>
    </location>
</feature>
<keyword evidence="5 8" id="KW-1133">Transmembrane helix</keyword>
<evidence type="ECO:0000256" key="5">
    <source>
        <dbReference type="ARBA" id="ARBA00022989"/>
    </source>
</evidence>
<feature type="transmembrane region" description="Helical" evidence="8">
    <location>
        <begin position="430"/>
        <end position="449"/>
    </location>
</feature>
<evidence type="ECO:0000256" key="3">
    <source>
        <dbReference type="ARBA" id="ARBA00022448"/>
    </source>
</evidence>
<dbReference type="OrthoDB" id="9803814at2"/>
<dbReference type="GO" id="GO:0007035">
    <property type="term" value="P:vacuolar acidification"/>
    <property type="evidence" value="ECO:0007669"/>
    <property type="project" value="TreeGrafter"/>
</dbReference>
<reference evidence="9 10" key="1">
    <citation type="submission" date="2017-01" db="EMBL/GenBank/DDBJ databases">
        <title>First insights into the biology of 'candidatus Vampirococcus archaeovorus'.</title>
        <authorList>
            <person name="Kizina J."/>
            <person name="Jordan S."/>
            <person name="Stueber K."/>
            <person name="Reinhardt R."/>
            <person name="Harder J."/>
        </authorList>
    </citation>
    <scope>NUCLEOTIDE SEQUENCE [LARGE SCALE GENOMIC DNA]</scope>
    <source>
        <strain evidence="9 10">LiM</strain>
    </source>
</reference>
<evidence type="ECO:0000256" key="6">
    <source>
        <dbReference type="ARBA" id="ARBA00023065"/>
    </source>
</evidence>
<dbReference type="GO" id="GO:0051117">
    <property type="term" value="F:ATPase binding"/>
    <property type="evidence" value="ECO:0007669"/>
    <property type="project" value="TreeGrafter"/>
</dbReference>
<keyword evidence="4 8" id="KW-0812">Transmembrane</keyword>
<name>A0A410P6B5_VELA1</name>
<feature type="transmembrane region" description="Helical" evidence="8">
    <location>
        <begin position="530"/>
        <end position="551"/>
    </location>
</feature>
<protein>
    <submittedName>
        <fullName evidence="9">V-type ATP synthase subunit I</fullName>
    </submittedName>
</protein>
<keyword evidence="6" id="KW-0406">Ion transport</keyword>
<dbReference type="GO" id="GO:0016471">
    <property type="term" value="C:vacuolar proton-transporting V-type ATPase complex"/>
    <property type="evidence" value="ECO:0007669"/>
    <property type="project" value="TreeGrafter"/>
</dbReference>
<evidence type="ECO:0000256" key="8">
    <source>
        <dbReference type="SAM" id="Phobius"/>
    </source>
</evidence>
<dbReference type="GO" id="GO:0046961">
    <property type="term" value="F:proton-transporting ATPase activity, rotational mechanism"/>
    <property type="evidence" value="ECO:0007669"/>
    <property type="project" value="InterPro"/>
</dbReference>
<feature type="transmembrane region" description="Helical" evidence="8">
    <location>
        <begin position="455"/>
        <end position="473"/>
    </location>
</feature>
<keyword evidence="10" id="KW-1185">Reference proteome</keyword>
<dbReference type="Proteomes" id="UP000287243">
    <property type="component" value="Chromosome"/>
</dbReference>
<evidence type="ECO:0000313" key="9">
    <source>
        <dbReference type="EMBL" id="QAT17703.1"/>
    </source>
</evidence>
<dbReference type="RefSeq" id="WP_128700670.1">
    <property type="nucleotide sequence ID" value="NZ_CP019384.1"/>
</dbReference>
<dbReference type="PANTHER" id="PTHR11629:SF63">
    <property type="entry name" value="V-TYPE PROTON ATPASE SUBUNIT A"/>
    <property type="match status" value="1"/>
</dbReference>
<dbReference type="KEGG" id="vai:BU251_08210"/>
<sequence>MKKVGIIVEAKDAQRLVERLRSLGVVHVEHDRTPAGKDVEACQRDIELLDEALVVLQEEIFADETKAPAASKKEKDWKQDVLHVIDLGKRYQHLKEFSRSLAVNIGEWEPWGDFDPQLLKTLRDRGIYVRLYQAPVSDLKKFPRDIVVEVLRTHQGSALCAVVSREPVAVPFKEIVPPKTGLAAMKKRREEDRQVMEQLVREGRAVQCHKECFLRQKKVLERDLEFAKAVAGMGQEGALTYLTGYAPSDQMEVLSGAAQKEGWGLFTDDPSPEDRVPTLLRNPRWISLIQPVLKLLEITPGYKELDISPTFLLFFSLFFGILIGDAGYGLVYFLLTLWAYRKFGKNVQNKAPFFLMYVLSSCAIVWGALSGVFFGQTWLVNLGIKAPLPQLNDAGFVQALCFGIGAVHLTIAHLWRFAVLLPSPVAVAELGWLSIIWAAFFLAKTLLLGDPFPSAGKYFIIAGIALVVVFVNFQKNIFRAVGSGLGTLALSLVNNFTDVVSYIRLFAVGLATIAIADAFNFMAAGAAASGIIGIIGAVAIVIAGHALNIVLGPMSVLVHGVRLNVLEFSGHAAVTWSGTPYKPLAEE</sequence>
<gene>
    <name evidence="9" type="ORF">BU251_08210</name>
</gene>
<proteinExistence type="inferred from homology"/>
<keyword evidence="7 8" id="KW-0472">Membrane</keyword>
<evidence type="ECO:0000256" key="7">
    <source>
        <dbReference type="ARBA" id="ARBA00023136"/>
    </source>
</evidence>
<feature type="transmembrane region" description="Helical" evidence="8">
    <location>
        <begin position="311"/>
        <end position="340"/>
    </location>
</feature>
<dbReference type="GO" id="GO:0033179">
    <property type="term" value="C:proton-transporting V-type ATPase, V0 domain"/>
    <property type="evidence" value="ECO:0007669"/>
    <property type="project" value="InterPro"/>
</dbReference>
<dbReference type="PANTHER" id="PTHR11629">
    <property type="entry name" value="VACUOLAR PROTON ATPASES"/>
    <property type="match status" value="1"/>
</dbReference>
<evidence type="ECO:0000256" key="4">
    <source>
        <dbReference type="ARBA" id="ARBA00022692"/>
    </source>
</evidence>
<comment type="similarity">
    <text evidence="2">Belongs to the V-ATPase 116 kDa subunit family.</text>
</comment>
<dbReference type="InterPro" id="IPR002490">
    <property type="entry name" value="V-ATPase_116kDa_su"/>
</dbReference>
<accession>A0A410P6B5</accession>
<feature type="transmembrane region" description="Helical" evidence="8">
    <location>
        <begin position="502"/>
        <end position="523"/>
    </location>
</feature>
<comment type="subcellular location">
    <subcellularLocation>
        <location evidence="1">Membrane</location>
        <topology evidence="1">Multi-pass membrane protein</topology>
    </subcellularLocation>
</comment>